<gene>
    <name evidence="1" type="ORF">MSAN_01703700</name>
</gene>
<organism evidence="1 2">
    <name type="scientific">Mycena sanguinolenta</name>
    <dbReference type="NCBI Taxonomy" id="230812"/>
    <lineage>
        <taxon>Eukaryota</taxon>
        <taxon>Fungi</taxon>
        <taxon>Dikarya</taxon>
        <taxon>Basidiomycota</taxon>
        <taxon>Agaricomycotina</taxon>
        <taxon>Agaricomycetes</taxon>
        <taxon>Agaricomycetidae</taxon>
        <taxon>Agaricales</taxon>
        <taxon>Marasmiineae</taxon>
        <taxon>Mycenaceae</taxon>
        <taxon>Mycena</taxon>
    </lineage>
</organism>
<dbReference type="EMBL" id="JACAZH010000015">
    <property type="protein sequence ID" value="KAF7349765.1"/>
    <property type="molecule type" value="Genomic_DNA"/>
</dbReference>
<evidence type="ECO:0000313" key="1">
    <source>
        <dbReference type="EMBL" id="KAF7349765.1"/>
    </source>
</evidence>
<dbReference type="Proteomes" id="UP000623467">
    <property type="component" value="Unassembled WGS sequence"/>
</dbReference>
<name>A0A8H7CTK9_9AGAR</name>
<comment type="caution">
    <text evidence="1">The sequence shown here is derived from an EMBL/GenBank/DDBJ whole genome shotgun (WGS) entry which is preliminary data.</text>
</comment>
<reference evidence="1" key="1">
    <citation type="submission" date="2020-05" db="EMBL/GenBank/DDBJ databases">
        <title>Mycena genomes resolve the evolution of fungal bioluminescence.</title>
        <authorList>
            <person name="Tsai I.J."/>
        </authorList>
    </citation>
    <scope>NUCLEOTIDE SEQUENCE</scope>
    <source>
        <strain evidence="1">160909Yilan</strain>
    </source>
</reference>
<sequence length="188" mass="20377">MISLHLRLFQPYTHTKAIGQALFNLFHDVQCPCVVDSSGLFTSIAEAVFILVFARRLACVVEQVYGKSTRMSAHTPSSSFDLAAANMPVIAFPHVLLQRIDPAIASFGAAVRLLAIAPSAEQSCKPHPFRAEDATPRLVARAARDAFHFTALNQKFSYRSDATHTAPQTVFAPSSSISDILTVVTSCS</sequence>
<protein>
    <submittedName>
        <fullName evidence="1">Uncharacterized protein</fullName>
    </submittedName>
</protein>
<dbReference type="AlphaFoldDB" id="A0A8H7CTK9"/>
<keyword evidence="2" id="KW-1185">Reference proteome</keyword>
<proteinExistence type="predicted"/>
<accession>A0A8H7CTK9</accession>
<evidence type="ECO:0000313" key="2">
    <source>
        <dbReference type="Proteomes" id="UP000623467"/>
    </source>
</evidence>